<dbReference type="InterPro" id="IPR051531">
    <property type="entry name" value="N-acetyltransferase"/>
</dbReference>
<comment type="caution">
    <text evidence="2">The sequence shown here is derived from an EMBL/GenBank/DDBJ whole genome shotgun (WGS) entry which is preliminary data.</text>
</comment>
<gene>
    <name evidence="2" type="ORF">AIOL_000680</name>
</gene>
<evidence type="ECO:0000259" key="1">
    <source>
        <dbReference type="PROSITE" id="PS51186"/>
    </source>
</evidence>
<dbReference type="PROSITE" id="PS51186">
    <property type="entry name" value="GNAT"/>
    <property type="match status" value="1"/>
</dbReference>
<evidence type="ECO:0000313" key="3">
    <source>
        <dbReference type="Proteomes" id="UP000037178"/>
    </source>
</evidence>
<dbReference type="STRING" id="1675527.AIOL_000680"/>
<protein>
    <submittedName>
        <fullName evidence="2">Acetyltransferase, GNAT family</fullName>
    </submittedName>
</protein>
<dbReference type="GO" id="GO:0016747">
    <property type="term" value="F:acyltransferase activity, transferring groups other than amino-acyl groups"/>
    <property type="evidence" value="ECO:0007669"/>
    <property type="project" value="InterPro"/>
</dbReference>
<evidence type="ECO:0000313" key="2">
    <source>
        <dbReference type="EMBL" id="KMW60524.1"/>
    </source>
</evidence>
<dbReference type="SUPFAM" id="SSF55729">
    <property type="entry name" value="Acyl-CoA N-acyltransferases (Nat)"/>
    <property type="match status" value="1"/>
</dbReference>
<feature type="domain" description="N-acetyltransferase" evidence="1">
    <location>
        <begin position="11"/>
        <end position="170"/>
    </location>
</feature>
<organism evidence="2 3">
    <name type="scientific">Candidatus Rhodobacter oscarellae</name>
    <dbReference type="NCBI Taxonomy" id="1675527"/>
    <lineage>
        <taxon>Bacteria</taxon>
        <taxon>Pseudomonadati</taxon>
        <taxon>Pseudomonadota</taxon>
        <taxon>Alphaproteobacteria</taxon>
        <taxon>Rhodobacterales</taxon>
        <taxon>Rhodobacter group</taxon>
        <taxon>Rhodobacter</taxon>
    </lineage>
</organism>
<dbReference type="PANTHER" id="PTHR43792">
    <property type="entry name" value="GNAT FAMILY, PUTATIVE (AFU_ORTHOLOGUE AFUA_3G00765)-RELATED-RELATED"/>
    <property type="match status" value="1"/>
</dbReference>
<proteinExistence type="predicted"/>
<dbReference type="Proteomes" id="UP000037178">
    <property type="component" value="Unassembled WGS sequence"/>
</dbReference>
<dbReference type="Gene3D" id="3.40.630.30">
    <property type="match status" value="1"/>
</dbReference>
<keyword evidence="3" id="KW-1185">Reference proteome</keyword>
<dbReference type="PANTHER" id="PTHR43792:SF1">
    <property type="entry name" value="N-ACETYLTRANSFERASE DOMAIN-CONTAINING PROTEIN"/>
    <property type="match status" value="1"/>
</dbReference>
<dbReference type="InterPro" id="IPR000182">
    <property type="entry name" value="GNAT_dom"/>
</dbReference>
<reference evidence="2 3" key="1">
    <citation type="submission" date="2015-06" db="EMBL/GenBank/DDBJ databases">
        <title>Draft genome sequence of an Alphaproteobacteria species associated to the Mediterranean sponge Oscarella lobularis.</title>
        <authorList>
            <person name="Jourda C."/>
            <person name="Santini S."/>
            <person name="Claverie J.-M."/>
        </authorList>
    </citation>
    <scope>NUCLEOTIDE SEQUENCE [LARGE SCALE GENOMIC DNA]</scope>
    <source>
        <strain evidence="2">IGS</strain>
    </source>
</reference>
<dbReference type="OrthoDB" id="6293260at2"/>
<dbReference type="PATRIC" id="fig|1675527.3.peg.741"/>
<dbReference type="EMBL" id="LFTY01000001">
    <property type="protein sequence ID" value="KMW60524.1"/>
    <property type="molecule type" value="Genomic_DNA"/>
</dbReference>
<name>A0A0J9EFR6_9RHOB</name>
<keyword evidence="2" id="KW-0808">Transferase</keyword>
<dbReference type="InterPro" id="IPR016181">
    <property type="entry name" value="Acyl_CoA_acyltransferase"/>
</dbReference>
<accession>A0A0J9EFR6</accession>
<dbReference type="Pfam" id="PF13302">
    <property type="entry name" value="Acetyltransf_3"/>
    <property type="match status" value="1"/>
</dbReference>
<dbReference type="RefSeq" id="WP_049641599.1">
    <property type="nucleotide sequence ID" value="NZ_LFTY01000001.1"/>
</dbReference>
<sequence length="174" mass="19148">MTAPTLQTERLTLRAHRMEDFDAFAALWASEDSKFMGGPEDRNMAWHLFAGEIASWQLQGFGYWTLERQSDAALLGGCGFGRPPAFPERELGWYLYADHRGHGYVTEAARAARDFAYGTLGWSTLVSYISLQNAASIAVAERLGAVPDATAAYADGDTPEDTVVYRHPAPEALQ</sequence>
<dbReference type="AlphaFoldDB" id="A0A0J9EFR6"/>